<accession>A0ABQ9XZ26</accession>
<proteinExistence type="predicted"/>
<organism evidence="10 11">
    <name type="scientific">Blattamonas nauphoetae</name>
    <dbReference type="NCBI Taxonomy" id="2049346"/>
    <lineage>
        <taxon>Eukaryota</taxon>
        <taxon>Metamonada</taxon>
        <taxon>Preaxostyla</taxon>
        <taxon>Oxymonadida</taxon>
        <taxon>Blattamonas</taxon>
    </lineage>
</organism>
<dbReference type="InterPro" id="IPR008271">
    <property type="entry name" value="Ser/Thr_kinase_AS"/>
</dbReference>
<keyword evidence="7" id="KW-0175">Coiled coil</keyword>
<dbReference type="Gene3D" id="1.10.510.10">
    <property type="entry name" value="Transferase(Phosphotransferase) domain 1"/>
    <property type="match status" value="1"/>
</dbReference>
<keyword evidence="5" id="KW-0418">Kinase</keyword>
<dbReference type="PANTHER" id="PTHR44167">
    <property type="entry name" value="OVARIAN-SPECIFIC SERINE/THREONINE-PROTEIN KINASE LOK-RELATED"/>
    <property type="match status" value="1"/>
</dbReference>
<keyword evidence="3 10" id="KW-0808">Transferase</keyword>
<dbReference type="PROSITE" id="PS00108">
    <property type="entry name" value="PROTEIN_KINASE_ST"/>
    <property type="match status" value="1"/>
</dbReference>
<feature type="domain" description="Protein kinase" evidence="9">
    <location>
        <begin position="100"/>
        <end position="416"/>
    </location>
</feature>
<evidence type="ECO:0000313" key="11">
    <source>
        <dbReference type="Proteomes" id="UP001281761"/>
    </source>
</evidence>
<name>A0ABQ9XZ26_9EUKA</name>
<keyword evidence="11" id="KW-1185">Reference proteome</keyword>
<keyword evidence="2" id="KW-0723">Serine/threonine-protein kinase</keyword>
<dbReference type="SUPFAM" id="SSF56112">
    <property type="entry name" value="Protein kinase-like (PK-like)"/>
    <property type="match status" value="1"/>
</dbReference>
<evidence type="ECO:0000259" key="9">
    <source>
        <dbReference type="PROSITE" id="PS50011"/>
    </source>
</evidence>
<evidence type="ECO:0000256" key="1">
    <source>
        <dbReference type="ARBA" id="ARBA00012513"/>
    </source>
</evidence>
<gene>
    <name evidence="10" type="ORF">BLNAU_8347</name>
</gene>
<dbReference type="InterPro" id="IPR000719">
    <property type="entry name" value="Prot_kinase_dom"/>
</dbReference>
<evidence type="ECO:0000256" key="8">
    <source>
        <dbReference type="SAM" id="MobiDB-lite"/>
    </source>
</evidence>
<keyword evidence="10" id="KW-0131">Cell cycle</keyword>
<feature type="coiled-coil region" evidence="7">
    <location>
        <begin position="465"/>
        <end position="499"/>
    </location>
</feature>
<dbReference type="Proteomes" id="UP001281761">
    <property type="component" value="Unassembled WGS sequence"/>
</dbReference>
<evidence type="ECO:0000256" key="7">
    <source>
        <dbReference type="SAM" id="Coils"/>
    </source>
</evidence>
<feature type="region of interest" description="Disordered" evidence="8">
    <location>
        <begin position="1"/>
        <end position="28"/>
    </location>
</feature>
<comment type="caution">
    <text evidence="10">The sequence shown here is derived from an EMBL/GenBank/DDBJ whole genome shotgun (WGS) entry which is preliminary data.</text>
</comment>
<evidence type="ECO:0000256" key="3">
    <source>
        <dbReference type="ARBA" id="ARBA00022679"/>
    </source>
</evidence>
<protein>
    <recommendedName>
        <fullName evidence="1">non-specific serine/threonine protein kinase</fullName>
        <ecNumber evidence="1">2.7.11.1</ecNumber>
    </recommendedName>
</protein>
<keyword evidence="4" id="KW-0547">Nucleotide-binding</keyword>
<keyword evidence="10" id="KW-0132">Cell division</keyword>
<dbReference type="GO" id="GO:0051301">
    <property type="term" value="P:cell division"/>
    <property type="evidence" value="ECO:0007669"/>
    <property type="project" value="UniProtKB-KW"/>
</dbReference>
<dbReference type="InterPro" id="IPR011009">
    <property type="entry name" value="Kinase-like_dom_sf"/>
</dbReference>
<keyword evidence="6" id="KW-0067">ATP-binding</keyword>
<dbReference type="SMART" id="SM00220">
    <property type="entry name" value="S_TKc"/>
    <property type="match status" value="1"/>
</dbReference>
<evidence type="ECO:0000256" key="6">
    <source>
        <dbReference type="ARBA" id="ARBA00022840"/>
    </source>
</evidence>
<sequence length="513" mass="58342">MNRRLHQLSGKLRRHPSLAPHSRPSPPAHVRFPAPAPSFPNPVATTHSLLLTPKVGKDTLVGERVSQIGVYQSRKQNDKPLDKQKKEIAEDLHKTGFNGMKCDEIVGSGSFSVVLKTGPDDRLNSVETAVPPIQKTKRENSTTASDILHQSTQPPSRYYALKVFIPSTSSINRIGREFRILTLFEPPFDIHEDVTDKNTKPSYYLSSILSSNVHSLSANNITFSFQFDLLPNHLPFISTFRLFTIIEIKQYLSALLTALVSLHSKGIIHRDIKPDNFLFFFPRLAQMRTEKPITDKDPTFMLIDFGLSELVGETLTWKQPQQRVGTRGFRAPELLLRTYAQSTQADLWAVGVIALSLFTGRYPFFRSNDELDSLIEICLITGTDAMQKGAQVMGKQFETNLFHHPVDFKALSDNLFPEKTFTMTDDAGLSWRWKIVKILQKKEVPKMTIEMEGMTEFKDSNIKLHRNLRSENAILKDTQDRLKNELDDLHNELHTFKTSFETAERARVLAVQK</sequence>
<dbReference type="Pfam" id="PF00069">
    <property type="entry name" value="Pkinase"/>
    <property type="match status" value="1"/>
</dbReference>
<evidence type="ECO:0000256" key="2">
    <source>
        <dbReference type="ARBA" id="ARBA00022527"/>
    </source>
</evidence>
<dbReference type="EMBL" id="JARBJD010000053">
    <property type="protein sequence ID" value="KAK2956713.1"/>
    <property type="molecule type" value="Genomic_DNA"/>
</dbReference>
<dbReference type="GO" id="GO:0004674">
    <property type="term" value="F:protein serine/threonine kinase activity"/>
    <property type="evidence" value="ECO:0007669"/>
    <property type="project" value="UniProtKB-EC"/>
</dbReference>
<dbReference type="PANTHER" id="PTHR44167:SF23">
    <property type="entry name" value="CDC7 KINASE, ISOFORM A-RELATED"/>
    <property type="match status" value="1"/>
</dbReference>
<evidence type="ECO:0000256" key="5">
    <source>
        <dbReference type="ARBA" id="ARBA00022777"/>
    </source>
</evidence>
<dbReference type="EC" id="2.7.11.1" evidence="1"/>
<feature type="compositionally biased region" description="Basic residues" evidence="8">
    <location>
        <begin position="1"/>
        <end position="16"/>
    </location>
</feature>
<evidence type="ECO:0000313" key="10">
    <source>
        <dbReference type="EMBL" id="KAK2956713.1"/>
    </source>
</evidence>
<dbReference type="PROSITE" id="PS50011">
    <property type="entry name" value="PROTEIN_KINASE_DOM"/>
    <property type="match status" value="1"/>
</dbReference>
<evidence type="ECO:0000256" key="4">
    <source>
        <dbReference type="ARBA" id="ARBA00022741"/>
    </source>
</evidence>
<reference evidence="10 11" key="1">
    <citation type="journal article" date="2022" name="bioRxiv">
        <title>Genomics of Preaxostyla Flagellates Illuminates Evolutionary Transitions and the Path Towards Mitochondrial Loss.</title>
        <authorList>
            <person name="Novak L.V.F."/>
            <person name="Treitli S.C."/>
            <person name="Pyrih J."/>
            <person name="Halakuc P."/>
            <person name="Pipaliya S.V."/>
            <person name="Vacek V."/>
            <person name="Brzon O."/>
            <person name="Soukal P."/>
            <person name="Eme L."/>
            <person name="Dacks J.B."/>
            <person name="Karnkowska A."/>
            <person name="Elias M."/>
            <person name="Hampl V."/>
        </authorList>
    </citation>
    <scope>NUCLEOTIDE SEQUENCE [LARGE SCALE GENOMIC DNA]</scope>
    <source>
        <strain evidence="10">NAU3</strain>
        <tissue evidence="10">Gut</tissue>
    </source>
</reference>